<keyword evidence="2 5" id="KW-0812">Transmembrane</keyword>
<feature type="transmembrane region" description="Helical" evidence="5">
    <location>
        <begin position="402"/>
        <end position="423"/>
    </location>
</feature>
<comment type="subcellular location">
    <subcellularLocation>
        <location evidence="1">Membrane</location>
        <topology evidence="1">Multi-pass membrane protein</topology>
    </subcellularLocation>
</comment>
<feature type="transmembrane region" description="Helical" evidence="5">
    <location>
        <begin position="115"/>
        <end position="136"/>
    </location>
</feature>
<feature type="domain" description="Major facilitator superfamily (MFS) profile" evidence="6">
    <location>
        <begin position="24"/>
        <end position="427"/>
    </location>
</feature>
<sequence length="443" mass="47539">MTRPTMTMISPDASGYTRGERAAIIFSCMLGFALDLYDVLIMPFLMGSIQKSLQISLAQVASVTSLTLIGSVIGGALFGWLGDRMGRKQALQLTLGVFAAGSIASAFAWDHWSLAVLRFITGIGLGGEWGAGMVLFNEAWNKERRGLGSAFIQGSAVIASASASIVGVWATTSFSLEWGWRIALLTGGTPILLMIFIRLFMPESKAWLQFDRQRVSGLVPAAAKTTNTLVAMFRGRLFAVSIVCLVWMMAYMFCYYGVVVFMPTLMQRSLDTPPEIVRNISIIASVVGGLSYLSMGALNDALGRRYGALVPGLAWGAMACGLYLFAHDKYQGSIVGFPMFWTYIAFVIGNSALGVVGTWLSEIYPIEVRATAVSVVYMAGRGIGSFAPVVVPIAAAAFGGELAMGMMVVAPAIVLFLAMTLSLPETRRRTATDAKPLPHQHAV</sequence>
<feature type="transmembrane region" description="Helical" evidence="5">
    <location>
        <begin position="306"/>
        <end position="326"/>
    </location>
</feature>
<dbReference type="PANTHER" id="PTHR23508">
    <property type="entry name" value="CARBOXYLIC ACID TRANSPORTER PROTEIN HOMOLOG"/>
    <property type="match status" value="1"/>
</dbReference>
<dbReference type="GO" id="GO:0046943">
    <property type="term" value="F:carboxylic acid transmembrane transporter activity"/>
    <property type="evidence" value="ECO:0007669"/>
    <property type="project" value="TreeGrafter"/>
</dbReference>
<gene>
    <name evidence="7" type="ORF">SAMN05444158_7158</name>
</gene>
<feature type="transmembrane region" description="Helical" evidence="5">
    <location>
        <begin position="178"/>
        <end position="200"/>
    </location>
</feature>
<dbReference type="GO" id="GO:0005886">
    <property type="term" value="C:plasma membrane"/>
    <property type="evidence" value="ECO:0007669"/>
    <property type="project" value="TreeGrafter"/>
</dbReference>
<evidence type="ECO:0000256" key="4">
    <source>
        <dbReference type="ARBA" id="ARBA00023136"/>
    </source>
</evidence>
<name>A0A1H2BH29_9BRAD</name>
<dbReference type="InterPro" id="IPR011701">
    <property type="entry name" value="MFS"/>
</dbReference>
<dbReference type="InterPro" id="IPR005829">
    <property type="entry name" value="Sugar_transporter_CS"/>
</dbReference>
<reference evidence="8" key="1">
    <citation type="submission" date="2016-10" db="EMBL/GenBank/DDBJ databases">
        <authorList>
            <person name="Varghese N."/>
            <person name="Submissions S."/>
        </authorList>
    </citation>
    <scope>NUCLEOTIDE SEQUENCE [LARGE SCALE GENOMIC DNA]</scope>
    <source>
        <strain evidence="8">GAS369</strain>
    </source>
</reference>
<evidence type="ECO:0000256" key="3">
    <source>
        <dbReference type="ARBA" id="ARBA00022989"/>
    </source>
</evidence>
<evidence type="ECO:0000313" key="8">
    <source>
        <dbReference type="Proteomes" id="UP000243904"/>
    </source>
</evidence>
<dbReference type="Gene3D" id="1.20.1250.20">
    <property type="entry name" value="MFS general substrate transporter like domains"/>
    <property type="match status" value="1"/>
</dbReference>
<dbReference type="SUPFAM" id="SSF103473">
    <property type="entry name" value="MFS general substrate transporter"/>
    <property type="match status" value="1"/>
</dbReference>
<evidence type="ECO:0000256" key="2">
    <source>
        <dbReference type="ARBA" id="ARBA00022692"/>
    </source>
</evidence>
<dbReference type="PANTHER" id="PTHR23508:SF10">
    <property type="entry name" value="CARBOXYLIC ACID TRANSPORTER PROTEIN HOMOLOG"/>
    <property type="match status" value="1"/>
</dbReference>
<evidence type="ECO:0000313" key="7">
    <source>
        <dbReference type="EMBL" id="SDT57387.1"/>
    </source>
</evidence>
<dbReference type="InterPro" id="IPR020846">
    <property type="entry name" value="MFS_dom"/>
</dbReference>
<dbReference type="PROSITE" id="PS00217">
    <property type="entry name" value="SUGAR_TRANSPORT_2"/>
    <property type="match status" value="1"/>
</dbReference>
<dbReference type="PROSITE" id="PS50850">
    <property type="entry name" value="MFS"/>
    <property type="match status" value="1"/>
</dbReference>
<dbReference type="InterPro" id="IPR036259">
    <property type="entry name" value="MFS_trans_sf"/>
</dbReference>
<protein>
    <submittedName>
        <fullName evidence="7">MFS transporter, SHS family, lactate transporter</fullName>
    </submittedName>
</protein>
<proteinExistence type="predicted"/>
<feature type="transmembrane region" description="Helical" evidence="5">
    <location>
        <begin position="21"/>
        <end position="45"/>
    </location>
</feature>
<dbReference type="Proteomes" id="UP000243904">
    <property type="component" value="Chromosome I"/>
</dbReference>
<evidence type="ECO:0000256" key="1">
    <source>
        <dbReference type="ARBA" id="ARBA00004141"/>
    </source>
</evidence>
<dbReference type="Pfam" id="PF07690">
    <property type="entry name" value="MFS_1"/>
    <property type="match status" value="1"/>
</dbReference>
<feature type="transmembrane region" description="Helical" evidence="5">
    <location>
        <begin position="90"/>
        <end position="109"/>
    </location>
</feature>
<feature type="transmembrane region" description="Helical" evidence="5">
    <location>
        <begin position="338"/>
        <end position="360"/>
    </location>
</feature>
<keyword evidence="4 5" id="KW-0472">Membrane</keyword>
<evidence type="ECO:0000256" key="5">
    <source>
        <dbReference type="SAM" id="Phobius"/>
    </source>
</evidence>
<accession>A0A1H2BH29</accession>
<organism evidence="7 8">
    <name type="scientific">Bradyrhizobium canariense</name>
    <dbReference type="NCBI Taxonomy" id="255045"/>
    <lineage>
        <taxon>Bacteria</taxon>
        <taxon>Pseudomonadati</taxon>
        <taxon>Pseudomonadota</taxon>
        <taxon>Alphaproteobacteria</taxon>
        <taxon>Hyphomicrobiales</taxon>
        <taxon>Nitrobacteraceae</taxon>
        <taxon>Bradyrhizobium</taxon>
    </lineage>
</organism>
<dbReference type="AlphaFoldDB" id="A0A1H2BH29"/>
<keyword evidence="8" id="KW-1185">Reference proteome</keyword>
<feature type="transmembrane region" description="Helical" evidence="5">
    <location>
        <begin position="276"/>
        <end position="294"/>
    </location>
</feature>
<dbReference type="RefSeq" id="WP_146690662.1">
    <property type="nucleotide sequence ID" value="NZ_LT629750.1"/>
</dbReference>
<feature type="transmembrane region" description="Helical" evidence="5">
    <location>
        <begin position="237"/>
        <end position="264"/>
    </location>
</feature>
<evidence type="ECO:0000259" key="6">
    <source>
        <dbReference type="PROSITE" id="PS50850"/>
    </source>
</evidence>
<feature type="transmembrane region" description="Helical" evidence="5">
    <location>
        <begin position="57"/>
        <end position="78"/>
    </location>
</feature>
<keyword evidence="3 5" id="KW-1133">Transmembrane helix</keyword>
<feature type="transmembrane region" description="Helical" evidence="5">
    <location>
        <begin position="148"/>
        <end position="172"/>
    </location>
</feature>
<dbReference type="EMBL" id="LT629750">
    <property type="protein sequence ID" value="SDT57387.1"/>
    <property type="molecule type" value="Genomic_DNA"/>
</dbReference>
<feature type="transmembrane region" description="Helical" evidence="5">
    <location>
        <begin position="372"/>
        <end position="396"/>
    </location>
</feature>